<dbReference type="InterPro" id="IPR002744">
    <property type="entry name" value="MIP18-like"/>
</dbReference>
<dbReference type="Gene3D" id="3.30.300.130">
    <property type="entry name" value="Fe-S cluster assembly (FSCA)"/>
    <property type="match status" value="1"/>
</dbReference>
<sequence>MNKAATYEAPTETTQKYWDALKEVMDPEFPISVVDMGLIYEITKKDQKLEVLMTYTSTGCACMQWIESDIKERLLKEEEVAEVDIQVVWDPPWTVNNLSEEGRKKLKYWGVSS</sequence>
<reference evidence="2 3" key="1">
    <citation type="submission" date="2017-04" db="EMBL/GenBank/DDBJ databases">
        <title>Bacillus krulwichiae AM31D Genome sequencing and assembly.</title>
        <authorList>
            <person name="Krulwich T.A."/>
            <person name="Anastor L."/>
            <person name="Ehrlich R."/>
            <person name="Ehrlich G.D."/>
            <person name="Janto B."/>
        </authorList>
    </citation>
    <scope>NUCLEOTIDE SEQUENCE [LARGE SCALE GENOMIC DNA]</scope>
    <source>
        <strain evidence="2 3">AM31D</strain>
    </source>
</reference>
<evidence type="ECO:0000313" key="2">
    <source>
        <dbReference type="EMBL" id="ARK28904.1"/>
    </source>
</evidence>
<dbReference type="InterPro" id="IPR052339">
    <property type="entry name" value="Fe-S_Maturation_MIP18"/>
</dbReference>
<dbReference type="Pfam" id="PF01883">
    <property type="entry name" value="FeS_assembly_P"/>
    <property type="match status" value="1"/>
</dbReference>
<protein>
    <submittedName>
        <fullName evidence="2">Putative 1,2-phenylacetyl-CoA epoxidase, subunit D</fullName>
    </submittedName>
</protein>
<gene>
    <name evidence="2" type="primary">paaD_1</name>
    <name evidence="2" type="ORF">BkAM31D_02990</name>
</gene>
<organism evidence="2 3">
    <name type="scientific">Halalkalibacter krulwichiae</name>
    <dbReference type="NCBI Taxonomy" id="199441"/>
    <lineage>
        <taxon>Bacteria</taxon>
        <taxon>Bacillati</taxon>
        <taxon>Bacillota</taxon>
        <taxon>Bacilli</taxon>
        <taxon>Bacillales</taxon>
        <taxon>Bacillaceae</taxon>
        <taxon>Halalkalibacter</taxon>
    </lineage>
</organism>
<dbReference type="STRING" id="199441.BkAM31D_02990"/>
<accession>A0A1X9M8A7</accession>
<feature type="domain" description="MIP18 family-like" evidence="1">
    <location>
        <begin position="18"/>
        <end position="84"/>
    </location>
</feature>
<dbReference type="PANTHER" id="PTHR42831">
    <property type="entry name" value="FE-S PROTEIN MATURATION AUXILIARY FACTOR YITW"/>
    <property type="match status" value="1"/>
</dbReference>
<evidence type="ECO:0000259" key="1">
    <source>
        <dbReference type="Pfam" id="PF01883"/>
    </source>
</evidence>
<keyword evidence="3" id="KW-1185">Reference proteome</keyword>
<dbReference type="RefSeq" id="WP_066157978.1">
    <property type="nucleotide sequence ID" value="NZ_CP020814.1"/>
</dbReference>
<dbReference type="Proteomes" id="UP000193006">
    <property type="component" value="Chromosome"/>
</dbReference>
<name>A0A1X9M8A7_9BACI</name>
<dbReference type="KEGG" id="bkw:BkAM31D_02990"/>
<dbReference type="SUPFAM" id="SSF117916">
    <property type="entry name" value="Fe-S cluster assembly (FSCA) domain-like"/>
    <property type="match status" value="1"/>
</dbReference>
<evidence type="ECO:0000313" key="3">
    <source>
        <dbReference type="Proteomes" id="UP000193006"/>
    </source>
</evidence>
<dbReference type="PANTHER" id="PTHR42831:SF1">
    <property type="entry name" value="FE-S PROTEIN MATURATION AUXILIARY FACTOR YITW"/>
    <property type="match status" value="1"/>
</dbReference>
<dbReference type="InterPro" id="IPR034904">
    <property type="entry name" value="FSCA_dom_sf"/>
</dbReference>
<dbReference type="AlphaFoldDB" id="A0A1X9M8A7"/>
<proteinExistence type="predicted"/>
<dbReference type="EMBL" id="CP020814">
    <property type="protein sequence ID" value="ARK28904.1"/>
    <property type="molecule type" value="Genomic_DNA"/>
</dbReference>